<evidence type="ECO:0000313" key="1">
    <source>
        <dbReference type="EMBL" id="KAH7907468.1"/>
    </source>
</evidence>
<comment type="caution">
    <text evidence="1">The sequence shown here is derived from an EMBL/GenBank/DDBJ whole genome shotgun (WGS) entry which is preliminary data.</text>
</comment>
<dbReference type="Proteomes" id="UP000790377">
    <property type="component" value="Unassembled WGS sequence"/>
</dbReference>
<gene>
    <name evidence="1" type="ORF">BJ138DRAFT_1160081</name>
</gene>
<name>A0ACB8A444_9AGAM</name>
<accession>A0ACB8A444</accession>
<dbReference type="EMBL" id="MU267902">
    <property type="protein sequence ID" value="KAH7907468.1"/>
    <property type="molecule type" value="Genomic_DNA"/>
</dbReference>
<reference evidence="1" key="1">
    <citation type="journal article" date="2021" name="New Phytol.">
        <title>Evolutionary innovations through gain and loss of genes in the ectomycorrhizal Boletales.</title>
        <authorList>
            <person name="Wu G."/>
            <person name="Miyauchi S."/>
            <person name="Morin E."/>
            <person name="Kuo A."/>
            <person name="Drula E."/>
            <person name="Varga T."/>
            <person name="Kohler A."/>
            <person name="Feng B."/>
            <person name="Cao Y."/>
            <person name="Lipzen A."/>
            <person name="Daum C."/>
            <person name="Hundley H."/>
            <person name="Pangilinan J."/>
            <person name="Johnson J."/>
            <person name="Barry K."/>
            <person name="LaButti K."/>
            <person name="Ng V."/>
            <person name="Ahrendt S."/>
            <person name="Min B."/>
            <person name="Choi I.G."/>
            <person name="Park H."/>
            <person name="Plett J.M."/>
            <person name="Magnuson J."/>
            <person name="Spatafora J.W."/>
            <person name="Nagy L.G."/>
            <person name="Henrissat B."/>
            <person name="Grigoriev I.V."/>
            <person name="Yang Z.L."/>
            <person name="Xu J."/>
            <person name="Martin F.M."/>
        </authorList>
    </citation>
    <scope>NUCLEOTIDE SEQUENCE</scope>
    <source>
        <strain evidence="1">ATCC 28755</strain>
    </source>
</reference>
<evidence type="ECO:0000313" key="2">
    <source>
        <dbReference type="Proteomes" id="UP000790377"/>
    </source>
</evidence>
<proteinExistence type="predicted"/>
<keyword evidence="2" id="KW-1185">Reference proteome</keyword>
<sequence length="83" mass="9659">MVSAWVRRTSRNMAQLQYPWLFAVFLSVCGSMGASTWLCECIPTFHWQLSYGRGGELSPYVNKKTRSLVIWPLSKCTRNRRRS</sequence>
<organism evidence="1 2">
    <name type="scientific">Hygrophoropsis aurantiaca</name>
    <dbReference type="NCBI Taxonomy" id="72124"/>
    <lineage>
        <taxon>Eukaryota</taxon>
        <taxon>Fungi</taxon>
        <taxon>Dikarya</taxon>
        <taxon>Basidiomycota</taxon>
        <taxon>Agaricomycotina</taxon>
        <taxon>Agaricomycetes</taxon>
        <taxon>Agaricomycetidae</taxon>
        <taxon>Boletales</taxon>
        <taxon>Coniophorineae</taxon>
        <taxon>Hygrophoropsidaceae</taxon>
        <taxon>Hygrophoropsis</taxon>
    </lineage>
</organism>
<protein>
    <submittedName>
        <fullName evidence="1">Uncharacterized protein</fullName>
    </submittedName>
</protein>